<sequence length="290" mass="32721">MPPKLETSSRQPPVLLLSHGTTMLTGERSHIRDYWKLQGDKALDYGIKGVVIMLYLQGAHWNVSGRKVHVATNANVIPEPVGLVKKSEWAHYKPNPDLETGARCVEMLKQAGFDAIADPDFNWLIDTFPLLTRMFPDGCPPVTIISQNEYFEPYFHVEIGRVLRPLRKEGYLFIGSGGGVHNLYRVHWKYNWKYRDTFAQEVPPDSGNLEFRQALEDALCKNGGGPGLKRAVVRLMKHPDYRAAHGTDDHYMPTCFIAGVVGEEEDRNDSVVLGAEVWELVSVRGNSPFF</sequence>
<protein>
    <submittedName>
        <fullName evidence="2">Uncharacterized protein</fullName>
    </submittedName>
</protein>
<name>A0A072PRN6_9EURO</name>
<dbReference type="Gene3D" id="3.40.830.10">
    <property type="entry name" value="LigB-like"/>
    <property type="match status" value="1"/>
</dbReference>
<dbReference type="PIRSF" id="PIRSF006157">
    <property type="entry name" value="Doxgns_DODA"/>
    <property type="match status" value="1"/>
</dbReference>
<organism evidence="2 3">
    <name type="scientific">Exophiala aquamarina CBS 119918</name>
    <dbReference type="NCBI Taxonomy" id="1182545"/>
    <lineage>
        <taxon>Eukaryota</taxon>
        <taxon>Fungi</taxon>
        <taxon>Dikarya</taxon>
        <taxon>Ascomycota</taxon>
        <taxon>Pezizomycotina</taxon>
        <taxon>Eurotiomycetes</taxon>
        <taxon>Chaetothyriomycetidae</taxon>
        <taxon>Chaetothyriales</taxon>
        <taxon>Herpotrichiellaceae</taxon>
        <taxon>Exophiala</taxon>
    </lineage>
</organism>
<proteinExistence type="predicted"/>
<dbReference type="Proteomes" id="UP000027920">
    <property type="component" value="Unassembled WGS sequence"/>
</dbReference>
<dbReference type="CDD" id="cd07363">
    <property type="entry name" value="45_DOPA_Dioxygenase"/>
    <property type="match status" value="1"/>
</dbReference>
<dbReference type="VEuPathDB" id="FungiDB:A1O9_00384"/>
<dbReference type="PANTHER" id="PTHR30096:SF1">
    <property type="entry name" value="AROMATIC RING-OPENING DIOXYGENASE FAMILY PROTEIN (AFU_ORTHOLOGUE AFUA_7G00640)"/>
    <property type="match status" value="1"/>
</dbReference>
<dbReference type="PANTHER" id="PTHR30096">
    <property type="entry name" value="4,5-DOPA DIOXYGENASE EXTRADIOL-LIKE PROTEIN"/>
    <property type="match status" value="1"/>
</dbReference>
<evidence type="ECO:0000256" key="1">
    <source>
        <dbReference type="ARBA" id="ARBA00023002"/>
    </source>
</evidence>
<dbReference type="GO" id="GO:0051213">
    <property type="term" value="F:dioxygenase activity"/>
    <property type="evidence" value="ECO:0007669"/>
    <property type="project" value="InterPro"/>
</dbReference>
<dbReference type="RefSeq" id="XP_013265002.1">
    <property type="nucleotide sequence ID" value="XM_013409548.1"/>
</dbReference>
<dbReference type="HOGENOM" id="CLU_046582_4_0_1"/>
<reference evidence="2 3" key="1">
    <citation type="submission" date="2013-03" db="EMBL/GenBank/DDBJ databases">
        <title>The Genome Sequence of Exophiala aquamarina CBS 119918.</title>
        <authorList>
            <consortium name="The Broad Institute Genomics Platform"/>
            <person name="Cuomo C."/>
            <person name="de Hoog S."/>
            <person name="Gorbushina A."/>
            <person name="Walker B."/>
            <person name="Young S.K."/>
            <person name="Zeng Q."/>
            <person name="Gargeya S."/>
            <person name="Fitzgerald M."/>
            <person name="Haas B."/>
            <person name="Abouelleil A."/>
            <person name="Allen A.W."/>
            <person name="Alvarado L."/>
            <person name="Arachchi H.M."/>
            <person name="Berlin A.M."/>
            <person name="Chapman S.B."/>
            <person name="Gainer-Dewar J."/>
            <person name="Goldberg J."/>
            <person name="Griggs A."/>
            <person name="Gujja S."/>
            <person name="Hansen M."/>
            <person name="Howarth C."/>
            <person name="Imamovic A."/>
            <person name="Ireland A."/>
            <person name="Larimer J."/>
            <person name="McCowan C."/>
            <person name="Murphy C."/>
            <person name="Pearson M."/>
            <person name="Poon T.W."/>
            <person name="Priest M."/>
            <person name="Roberts A."/>
            <person name="Saif S."/>
            <person name="Shea T."/>
            <person name="Sisk P."/>
            <person name="Sykes S."/>
            <person name="Wortman J."/>
            <person name="Nusbaum C."/>
            <person name="Birren B."/>
        </authorList>
    </citation>
    <scope>NUCLEOTIDE SEQUENCE [LARGE SCALE GENOMIC DNA]</scope>
    <source>
        <strain evidence="2 3">CBS 119918</strain>
    </source>
</reference>
<comment type="caution">
    <text evidence="2">The sequence shown here is derived from an EMBL/GenBank/DDBJ whole genome shotgun (WGS) entry which is preliminary data.</text>
</comment>
<dbReference type="STRING" id="1182545.A0A072PRN6"/>
<evidence type="ECO:0000313" key="2">
    <source>
        <dbReference type="EMBL" id="KEF62412.1"/>
    </source>
</evidence>
<dbReference type="EMBL" id="AMGV01000001">
    <property type="protein sequence ID" value="KEF62412.1"/>
    <property type="molecule type" value="Genomic_DNA"/>
</dbReference>
<dbReference type="GeneID" id="25275336"/>
<dbReference type="InterPro" id="IPR014436">
    <property type="entry name" value="Extradiol_dOase_DODA"/>
</dbReference>
<dbReference type="GO" id="GO:0008270">
    <property type="term" value="F:zinc ion binding"/>
    <property type="evidence" value="ECO:0007669"/>
    <property type="project" value="InterPro"/>
</dbReference>
<dbReference type="OrthoDB" id="7396853at2759"/>
<gene>
    <name evidence="2" type="ORF">A1O9_00384</name>
</gene>
<keyword evidence="3" id="KW-1185">Reference proteome</keyword>
<dbReference type="SUPFAM" id="SSF53213">
    <property type="entry name" value="LigB-like"/>
    <property type="match status" value="1"/>
</dbReference>
<keyword evidence="1" id="KW-0560">Oxidoreductase</keyword>
<accession>A0A072PRN6</accession>
<evidence type="ECO:0000313" key="3">
    <source>
        <dbReference type="Proteomes" id="UP000027920"/>
    </source>
</evidence>
<dbReference type="AlphaFoldDB" id="A0A072PRN6"/>